<dbReference type="Gene3D" id="2.10.25.10">
    <property type="entry name" value="Laminin"/>
    <property type="match status" value="4"/>
</dbReference>
<dbReference type="SMART" id="SM00180">
    <property type="entry name" value="EGF_Lam"/>
    <property type="match status" value="6"/>
</dbReference>
<comment type="subcellular location">
    <subcellularLocation>
        <location evidence="1">Secreted</location>
        <location evidence="1">Extracellular space</location>
        <location evidence="1">Extracellular matrix</location>
        <location evidence="1">Basement membrane</location>
    </subcellularLocation>
</comment>
<keyword evidence="6" id="KW-0084">Basement membrane</keyword>
<dbReference type="SMART" id="SM00136">
    <property type="entry name" value="LamNT"/>
    <property type="match status" value="1"/>
</dbReference>
<feature type="domain" description="Laminin EGF-like" evidence="15">
    <location>
        <begin position="488"/>
        <end position="535"/>
    </location>
</feature>
<dbReference type="Gene3D" id="2.170.300.10">
    <property type="entry name" value="Tie2 ligand-binding domain superfamily"/>
    <property type="match status" value="1"/>
</dbReference>
<keyword evidence="4 14" id="KW-0732">Signal</keyword>
<proteinExistence type="predicted"/>
<dbReference type="GO" id="GO:0007411">
    <property type="term" value="P:axon guidance"/>
    <property type="evidence" value="ECO:0007669"/>
    <property type="project" value="TreeGrafter"/>
</dbReference>
<evidence type="ECO:0000313" key="18">
    <source>
        <dbReference type="Proteomes" id="UP001059041"/>
    </source>
</evidence>
<feature type="chain" id="PRO_5040799690" evidence="14">
    <location>
        <begin position="24"/>
        <end position="1172"/>
    </location>
</feature>
<dbReference type="InterPro" id="IPR050440">
    <property type="entry name" value="Laminin/Netrin_ECM"/>
</dbReference>
<dbReference type="GO" id="GO:0070831">
    <property type="term" value="P:basement membrane assembly"/>
    <property type="evidence" value="ECO:0007669"/>
    <property type="project" value="TreeGrafter"/>
</dbReference>
<keyword evidence="11 12" id="KW-0424">Laminin EGF-like domain</keyword>
<dbReference type="PROSITE" id="PS01248">
    <property type="entry name" value="EGF_LAM_1"/>
    <property type="match status" value="1"/>
</dbReference>
<feature type="disulfide bond" evidence="12">
    <location>
        <begin position="460"/>
        <end position="469"/>
    </location>
</feature>
<keyword evidence="2" id="KW-0964">Secreted</keyword>
<feature type="disulfide bond" evidence="12">
    <location>
        <begin position="488"/>
        <end position="500"/>
    </location>
</feature>
<keyword evidence="3" id="KW-0272">Extracellular matrix</keyword>
<evidence type="ECO:0000256" key="1">
    <source>
        <dbReference type="ARBA" id="ARBA00004302"/>
    </source>
</evidence>
<dbReference type="GO" id="GO:0043256">
    <property type="term" value="C:laminin complex"/>
    <property type="evidence" value="ECO:0007669"/>
    <property type="project" value="TreeGrafter"/>
</dbReference>
<dbReference type="Pfam" id="PF00055">
    <property type="entry name" value="Laminin_N"/>
    <property type="match status" value="1"/>
</dbReference>
<feature type="disulfide bond" evidence="12">
    <location>
        <begin position="538"/>
        <end position="555"/>
    </location>
</feature>
<dbReference type="Proteomes" id="UP001059041">
    <property type="component" value="Linkage Group LG25"/>
</dbReference>
<evidence type="ECO:0000259" key="16">
    <source>
        <dbReference type="PROSITE" id="PS51117"/>
    </source>
</evidence>
<dbReference type="SUPFAM" id="SSF57196">
    <property type="entry name" value="EGF/Laminin"/>
    <property type="match status" value="6"/>
</dbReference>
<evidence type="ECO:0000256" key="2">
    <source>
        <dbReference type="ARBA" id="ARBA00022525"/>
    </source>
</evidence>
<dbReference type="PANTHER" id="PTHR10574">
    <property type="entry name" value="NETRIN/LAMININ-RELATED"/>
    <property type="match status" value="1"/>
</dbReference>
<dbReference type="Pfam" id="PF24973">
    <property type="entry name" value="EGF_LMN_ATRN"/>
    <property type="match status" value="1"/>
</dbReference>
<evidence type="ECO:0000256" key="6">
    <source>
        <dbReference type="ARBA" id="ARBA00022869"/>
    </source>
</evidence>
<dbReference type="InterPro" id="IPR002049">
    <property type="entry name" value="LE_dom"/>
</dbReference>
<dbReference type="FunFam" id="2.10.25.10:FF:000082">
    <property type="entry name" value="Laminin subunit alpha 1"/>
    <property type="match status" value="1"/>
</dbReference>
<feature type="disulfide bond" evidence="12">
    <location>
        <begin position="569"/>
        <end position="583"/>
    </location>
</feature>
<feature type="domain" description="Laminin EGF-like" evidence="15">
    <location>
        <begin position="536"/>
        <end position="585"/>
    </location>
</feature>
<dbReference type="FunFam" id="2.60.120.260:FF:000073">
    <property type="entry name" value="Laminin subunit beta 3"/>
    <property type="match status" value="1"/>
</dbReference>
<feature type="domain" description="Laminin N-terminal" evidence="16">
    <location>
        <begin position="32"/>
        <end position="259"/>
    </location>
</feature>
<evidence type="ECO:0000256" key="3">
    <source>
        <dbReference type="ARBA" id="ARBA00022530"/>
    </source>
</evidence>
<evidence type="ECO:0000256" key="14">
    <source>
        <dbReference type="SAM" id="SignalP"/>
    </source>
</evidence>
<dbReference type="EMBL" id="JAFHDT010000025">
    <property type="protein sequence ID" value="KAI7791273.1"/>
    <property type="molecule type" value="Genomic_DNA"/>
</dbReference>
<evidence type="ECO:0000256" key="11">
    <source>
        <dbReference type="ARBA" id="ARBA00023292"/>
    </source>
</evidence>
<dbReference type="GO" id="GO:0009888">
    <property type="term" value="P:tissue development"/>
    <property type="evidence" value="ECO:0007669"/>
    <property type="project" value="TreeGrafter"/>
</dbReference>
<feature type="coiled-coil region" evidence="13">
    <location>
        <begin position="1056"/>
        <end position="1097"/>
    </location>
</feature>
<evidence type="ECO:0000259" key="15">
    <source>
        <dbReference type="PROSITE" id="PS50027"/>
    </source>
</evidence>
<evidence type="ECO:0000256" key="7">
    <source>
        <dbReference type="ARBA" id="ARBA00022889"/>
    </source>
</evidence>
<dbReference type="PROSITE" id="PS51117">
    <property type="entry name" value="LAMININ_NTER"/>
    <property type="match status" value="1"/>
</dbReference>
<name>A0A9W7T7B8_TRIRA</name>
<dbReference type="PRINTS" id="PR00011">
    <property type="entry name" value="EGFLAMININ"/>
</dbReference>
<dbReference type="FunFam" id="2.10.25.10:FF:000084">
    <property type="entry name" value="Laminin subunit alpha 3"/>
    <property type="match status" value="1"/>
</dbReference>
<comment type="caution">
    <text evidence="17">The sequence shown here is derived from an EMBL/GenBank/DDBJ whole genome shotgun (WGS) entry which is preliminary data.</text>
</comment>
<dbReference type="CDD" id="cd00055">
    <property type="entry name" value="EGF_Lam"/>
    <property type="match status" value="6"/>
</dbReference>
<gene>
    <name evidence="17" type="ORF">IRJ41_014265</name>
</gene>
<feature type="disulfide bond" evidence="12">
    <location>
        <begin position="557"/>
        <end position="566"/>
    </location>
</feature>
<evidence type="ECO:0000256" key="10">
    <source>
        <dbReference type="ARBA" id="ARBA00023180"/>
    </source>
</evidence>
<organism evidence="17 18">
    <name type="scientific">Triplophysa rosa</name>
    <name type="common">Cave loach</name>
    <dbReference type="NCBI Taxonomy" id="992332"/>
    <lineage>
        <taxon>Eukaryota</taxon>
        <taxon>Metazoa</taxon>
        <taxon>Chordata</taxon>
        <taxon>Craniata</taxon>
        <taxon>Vertebrata</taxon>
        <taxon>Euteleostomi</taxon>
        <taxon>Actinopterygii</taxon>
        <taxon>Neopterygii</taxon>
        <taxon>Teleostei</taxon>
        <taxon>Ostariophysi</taxon>
        <taxon>Cypriniformes</taxon>
        <taxon>Nemacheilidae</taxon>
        <taxon>Triplophysa</taxon>
    </lineage>
</organism>
<keyword evidence="8 13" id="KW-0175">Coiled coil</keyword>
<accession>A0A9W7T7B8</accession>
<keyword evidence="9 12" id="KW-1015">Disulfide bond</keyword>
<dbReference type="InterPro" id="IPR008211">
    <property type="entry name" value="Laminin_N"/>
</dbReference>
<feature type="disulfide bond" evidence="12">
    <location>
        <begin position="490"/>
        <end position="507"/>
    </location>
</feature>
<sequence>MTGWHGFTLYTTVAISWYSVVCAVCAAQHDCWRGACYPPSGDLLMGREQNLRASSTCGLMGSEVVCTPHGQWKMKCCPCDSRYPGAYNAHTIQNVISGSGPTRWWQSKKDENPVTLQLDLSGMYQLETLFLSFKGPRPHALVIERTRDFGRTWQPVLYMATDCPSAFPQVDTSLPRSLDDTYCYALPPTADDPYRDQKVHYYPVRQYENINLPNDHKIEVLSGFTGLRVNLTQLGPVPSMPGRSLSQFYALREMRVIGSCFCHGHANRCLPDNTDNYLSNTQVGGVCDCQHNTAGVNCERCDDSYNDLPWRPAESENTHTCKRCECNNHAGRCRFDPVRYEATGRRSGGVCDGCMHHTTGPNCDRCVPNYYPNPLSNMQSPDACLRCQCNSAGSLNSGQCDAVTGRCVCKAHVEGENCDRCKAGYYSLNANNPDGCSRCLCRSEGAISGVCDQLTGQCVCRPHVEGLMCDRCAAGYWNPKSPNGCQPCDCDPTNSRSSTCDQLTGQCQCRYGFGGRTCSGCPDNTYGDSLLGCRPCECDLSGSEPGGCDKRTGACRCKPGVTGARCDTCRRGHCASFPQCPACPDCFFTLNTHLLNLTLVLERLSNYQIPHSGGTPSGELSQKIRTIQNTLRQIQDSMTVPPPSGSTLTETLEKLDTLRSQVKGLKEDVSPRPSDPDLERRLDDLQDLLASIRLEYFTKRDAFNNTAGSNNGSTFYTIQNSYDTSTDAIKKAEAAEKPLNNASEIRENALKDLNRLQPLNTRDLLKLKEDLATRPDLRPAAQKVCGSTRVEPCTPQKCNGDVCPPAGAPPCGAEETCVGALPNANKALQNSDEVKDKLQDLNDKITQALTQIQEAEDSANKARLSTDQLANQIKQVRADVDGDLKDSKDFINTLRDFLSAPHSDPDEVERVCEEVLDAKFPLSMENLKQKLKEMQDLASSLPDSSRILESTKPELEKARKLLEEAQNARDAAFGIQQDAEGVLKSMDENNEIFNDLEDKIQQGLDIAKNVKEDVGKIEETLAPAEKGIVSITELVDEMRPLLDALKKDFQTGTGLANDAEDQANAAQDEAEQAAKDLEALKDEIEKLRQAAAENTEVGEVGDRLTKLGEEASSLTSETANITTALRDKEAAIQQATEELEEKAMILSGLDDKVKGLRDDIRQKVRQLSLCQG</sequence>
<keyword evidence="18" id="KW-1185">Reference proteome</keyword>
<feature type="disulfide bond" evidence="12">
    <location>
        <begin position="441"/>
        <end position="458"/>
    </location>
</feature>
<dbReference type="FunFam" id="2.10.25.10:FF:000135">
    <property type="entry name" value="Laminin subunit beta 4"/>
    <property type="match status" value="1"/>
</dbReference>
<keyword evidence="5" id="KW-0677">Repeat</keyword>
<evidence type="ECO:0000256" key="9">
    <source>
        <dbReference type="ARBA" id="ARBA00023157"/>
    </source>
</evidence>
<feature type="disulfide bond" evidence="12">
    <location>
        <begin position="509"/>
        <end position="518"/>
    </location>
</feature>
<feature type="domain" description="Laminin EGF-like" evidence="15">
    <location>
        <begin position="439"/>
        <end position="487"/>
    </location>
</feature>
<feature type="disulfide bond" evidence="12">
    <location>
        <begin position="409"/>
        <end position="418"/>
    </location>
</feature>
<keyword evidence="10" id="KW-0325">Glycoprotein</keyword>
<dbReference type="Pfam" id="PF00053">
    <property type="entry name" value="EGF_laminin"/>
    <property type="match status" value="5"/>
</dbReference>
<reference evidence="17" key="1">
    <citation type="submission" date="2021-02" db="EMBL/GenBank/DDBJ databases">
        <title>Comparative genomics reveals that relaxation of natural selection precedes convergent phenotypic evolution of cavefish.</title>
        <authorList>
            <person name="Peng Z."/>
        </authorList>
    </citation>
    <scope>NUCLEOTIDE SEQUENCE</scope>
    <source>
        <tissue evidence="17">Muscle</tissue>
    </source>
</reference>
<evidence type="ECO:0000256" key="12">
    <source>
        <dbReference type="PROSITE-ProRule" id="PRU00460"/>
    </source>
</evidence>
<evidence type="ECO:0000313" key="17">
    <source>
        <dbReference type="EMBL" id="KAI7791273.1"/>
    </source>
</evidence>
<dbReference type="GO" id="GO:0034446">
    <property type="term" value="P:substrate adhesion-dependent cell spreading"/>
    <property type="evidence" value="ECO:0007669"/>
    <property type="project" value="TreeGrafter"/>
</dbReference>
<feature type="disulfide bond" evidence="12">
    <location>
        <begin position="536"/>
        <end position="548"/>
    </location>
</feature>
<dbReference type="SUPFAM" id="SSF58104">
    <property type="entry name" value="Methyl-accepting chemotaxis protein (MCP) signaling domain"/>
    <property type="match status" value="1"/>
</dbReference>
<dbReference type="PANTHER" id="PTHR10574:SF268">
    <property type="entry name" value="LAMININ SUBUNIT BETA-3"/>
    <property type="match status" value="1"/>
</dbReference>
<protein>
    <submittedName>
        <fullName evidence="17">Laminin subunit beta-3</fullName>
    </submittedName>
</protein>
<dbReference type="PROSITE" id="PS50027">
    <property type="entry name" value="EGF_LAM_2"/>
    <property type="match status" value="4"/>
</dbReference>
<evidence type="ECO:0000256" key="5">
    <source>
        <dbReference type="ARBA" id="ARBA00022737"/>
    </source>
</evidence>
<dbReference type="InterPro" id="IPR056863">
    <property type="entry name" value="LMN_ATRN_NET-like_EGF"/>
</dbReference>
<evidence type="ECO:0000256" key="4">
    <source>
        <dbReference type="ARBA" id="ARBA00022729"/>
    </source>
</evidence>
<feature type="disulfide bond" evidence="12">
    <location>
        <begin position="439"/>
        <end position="451"/>
    </location>
</feature>
<dbReference type="GO" id="GO:0016477">
    <property type="term" value="P:cell migration"/>
    <property type="evidence" value="ECO:0007669"/>
    <property type="project" value="TreeGrafter"/>
</dbReference>
<feature type="coiled-coil region" evidence="13">
    <location>
        <begin position="824"/>
        <end position="872"/>
    </location>
</feature>
<dbReference type="AlphaFoldDB" id="A0A9W7T7B8"/>
<dbReference type="Gene3D" id="2.60.120.260">
    <property type="entry name" value="Galactose-binding domain-like"/>
    <property type="match status" value="1"/>
</dbReference>
<dbReference type="GO" id="GO:0009887">
    <property type="term" value="P:animal organ morphogenesis"/>
    <property type="evidence" value="ECO:0007669"/>
    <property type="project" value="TreeGrafter"/>
</dbReference>
<keyword evidence="7" id="KW-0130">Cell adhesion</keyword>
<evidence type="ECO:0000256" key="13">
    <source>
        <dbReference type="SAM" id="Coils"/>
    </source>
</evidence>
<feature type="domain" description="Laminin EGF-like" evidence="15">
    <location>
        <begin position="387"/>
        <end position="438"/>
    </location>
</feature>
<feature type="signal peptide" evidence="14">
    <location>
        <begin position="1"/>
        <end position="23"/>
    </location>
</feature>
<comment type="caution">
    <text evidence="12">Lacks conserved residue(s) required for the propagation of feature annotation.</text>
</comment>
<evidence type="ECO:0000256" key="8">
    <source>
        <dbReference type="ARBA" id="ARBA00023054"/>
    </source>
</evidence>